<evidence type="ECO:0000313" key="6">
    <source>
        <dbReference type="EMBL" id="CAB3365909.1"/>
    </source>
</evidence>
<gene>
    <name evidence="6" type="ORF">CLODIP_2_CD06600</name>
</gene>
<dbReference type="EMBL" id="CADEPI010000022">
    <property type="protein sequence ID" value="CAB3365909.1"/>
    <property type="molecule type" value="Genomic_DNA"/>
</dbReference>
<comment type="similarity">
    <text evidence="2">Belongs to the DENND10 family.</text>
</comment>
<dbReference type="PANTHER" id="PTHR28544">
    <property type="entry name" value="PROTEIN FAM45A-RELATED"/>
    <property type="match status" value="1"/>
</dbReference>
<dbReference type="Proteomes" id="UP000494165">
    <property type="component" value="Unassembled WGS sequence"/>
</dbReference>
<dbReference type="PANTHER" id="PTHR28544:SF1">
    <property type="entry name" value="DENN DOMAIN-CONTAINING PROTEIN 10-RELATED"/>
    <property type="match status" value="1"/>
</dbReference>
<proteinExistence type="inferred from homology"/>
<evidence type="ECO:0000259" key="5">
    <source>
        <dbReference type="PROSITE" id="PS50211"/>
    </source>
</evidence>
<dbReference type="GO" id="GO:0015031">
    <property type="term" value="P:protein transport"/>
    <property type="evidence" value="ECO:0007669"/>
    <property type="project" value="TreeGrafter"/>
</dbReference>
<comment type="caution">
    <text evidence="6">The sequence shown here is derived from an EMBL/GenBank/DDBJ whole genome shotgun (WGS) entry which is preliminary data.</text>
</comment>
<dbReference type="OrthoDB" id="66409at2759"/>
<dbReference type="GO" id="GO:0031267">
    <property type="term" value="F:small GTPase binding"/>
    <property type="evidence" value="ECO:0007669"/>
    <property type="project" value="TreeGrafter"/>
</dbReference>
<dbReference type="InterPro" id="IPR037516">
    <property type="entry name" value="Tripartite_DENN"/>
</dbReference>
<keyword evidence="4" id="KW-0967">Endosome</keyword>
<reference evidence="6 7" key="1">
    <citation type="submission" date="2020-04" db="EMBL/GenBank/DDBJ databases">
        <authorList>
            <person name="Alioto T."/>
            <person name="Alioto T."/>
            <person name="Gomez Garrido J."/>
        </authorList>
    </citation>
    <scope>NUCLEOTIDE SEQUENCE [LARGE SCALE GENOMIC DNA]</scope>
</reference>
<dbReference type="AlphaFoldDB" id="A0A8S1CCQ5"/>
<dbReference type="Pfam" id="PF08616">
    <property type="entry name" value="SPA"/>
    <property type="match status" value="1"/>
</dbReference>
<sequence length="247" mass="27569">MGKKYNSTGEQVSVMEIYLAAATGGQICEPGFSYCSQDFPKSLSHESTNLKEIIFNFGLESIIIYTAVLLKKRIVVYHHDMSTLLKTVRSIPAFVSHRDPSSTLFPCIDLHKDEILNLKSYASYVAGCRDANVTSSDLFDVFVHLPAREISIASNARESMAMTRTHKEIAFFLVQLSQNESLSEQQLVTAVSAKTNDLLEQLRVLATTTTSEGKSVVTLESLRQNNFPHTMENFLFNLAVAEDIMML</sequence>
<dbReference type="InterPro" id="IPR042431">
    <property type="entry name" value="FAM45"/>
</dbReference>
<organism evidence="6 7">
    <name type="scientific">Cloeon dipterum</name>
    <dbReference type="NCBI Taxonomy" id="197152"/>
    <lineage>
        <taxon>Eukaryota</taxon>
        <taxon>Metazoa</taxon>
        <taxon>Ecdysozoa</taxon>
        <taxon>Arthropoda</taxon>
        <taxon>Hexapoda</taxon>
        <taxon>Insecta</taxon>
        <taxon>Pterygota</taxon>
        <taxon>Palaeoptera</taxon>
        <taxon>Ephemeroptera</taxon>
        <taxon>Pisciforma</taxon>
        <taxon>Baetidae</taxon>
        <taxon>Cloeon</taxon>
    </lineage>
</organism>
<evidence type="ECO:0000256" key="4">
    <source>
        <dbReference type="ARBA" id="ARBA00022753"/>
    </source>
</evidence>
<dbReference type="GO" id="GO:0005770">
    <property type="term" value="C:late endosome"/>
    <property type="evidence" value="ECO:0007669"/>
    <property type="project" value="UniProtKB-SubCell"/>
</dbReference>
<evidence type="ECO:0000256" key="2">
    <source>
        <dbReference type="ARBA" id="ARBA00008641"/>
    </source>
</evidence>
<name>A0A8S1CCQ5_9INSE</name>
<dbReference type="PROSITE" id="PS50211">
    <property type="entry name" value="DENN"/>
    <property type="match status" value="1"/>
</dbReference>
<feature type="domain" description="UDENN" evidence="5">
    <location>
        <begin position="1"/>
        <end position="247"/>
    </location>
</feature>
<keyword evidence="7" id="KW-1185">Reference proteome</keyword>
<dbReference type="GO" id="GO:2000641">
    <property type="term" value="P:regulation of early endosome to late endosome transport"/>
    <property type="evidence" value="ECO:0007669"/>
    <property type="project" value="TreeGrafter"/>
</dbReference>
<keyword evidence="3" id="KW-0344">Guanine-nucleotide releasing factor</keyword>
<evidence type="ECO:0000313" key="7">
    <source>
        <dbReference type="Proteomes" id="UP000494165"/>
    </source>
</evidence>
<dbReference type="GO" id="GO:0005085">
    <property type="term" value="F:guanyl-nucleotide exchange factor activity"/>
    <property type="evidence" value="ECO:0007669"/>
    <property type="project" value="UniProtKB-KW"/>
</dbReference>
<evidence type="ECO:0000256" key="1">
    <source>
        <dbReference type="ARBA" id="ARBA00004603"/>
    </source>
</evidence>
<accession>A0A8S1CCQ5</accession>
<comment type="subcellular location">
    <subcellularLocation>
        <location evidence="1">Late endosome</location>
    </subcellularLocation>
</comment>
<protein>
    <recommendedName>
        <fullName evidence="5">UDENN domain-containing protein</fullName>
    </recommendedName>
</protein>
<evidence type="ECO:0000256" key="3">
    <source>
        <dbReference type="ARBA" id="ARBA00022658"/>
    </source>
</evidence>